<organism evidence="2 3">
    <name type="scientific">Marasmius tenuissimus</name>
    <dbReference type="NCBI Taxonomy" id="585030"/>
    <lineage>
        <taxon>Eukaryota</taxon>
        <taxon>Fungi</taxon>
        <taxon>Dikarya</taxon>
        <taxon>Basidiomycota</taxon>
        <taxon>Agaricomycotina</taxon>
        <taxon>Agaricomycetes</taxon>
        <taxon>Agaricomycetidae</taxon>
        <taxon>Agaricales</taxon>
        <taxon>Marasmiineae</taxon>
        <taxon>Marasmiaceae</taxon>
        <taxon>Marasmius</taxon>
    </lineage>
</organism>
<feature type="compositionally biased region" description="Basic and acidic residues" evidence="1">
    <location>
        <begin position="20"/>
        <end position="30"/>
    </location>
</feature>
<protein>
    <submittedName>
        <fullName evidence="2">Uncharacterized protein</fullName>
    </submittedName>
</protein>
<reference evidence="2 3" key="1">
    <citation type="submission" date="2024-05" db="EMBL/GenBank/DDBJ databases">
        <title>A draft genome resource for the thread blight pathogen Marasmius tenuissimus strain MS-2.</title>
        <authorList>
            <person name="Yulfo-Soto G.E."/>
            <person name="Baruah I.K."/>
            <person name="Amoako-Attah I."/>
            <person name="Bukari Y."/>
            <person name="Meinhardt L.W."/>
            <person name="Bailey B.A."/>
            <person name="Cohen S.P."/>
        </authorList>
    </citation>
    <scope>NUCLEOTIDE SEQUENCE [LARGE SCALE GENOMIC DNA]</scope>
    <source>
        <strain evidence="2 3">MS-2</strain>
    </source>
</reference>
<dbReference type="Proteomes" id="UP001437256">
    <property type="component" value="Unassembled WGS sequence"/>
</dbReference>
<name>A0ABR2ZPN5_9AGAR</name>
<sequence>MARDGASLNPPLTSFNKGKRPADCPVERGSSKTTQAESTVVVVTRYTEVVGHPVSIAQSIKRMLKHSPLDLVSANWKKGSKRFIKMHFRSAEAATTYTMVLNANIPYPDLPELHSLCAEVVDDAAYGTAGSYAGSFPGPSNPAPSTR</sequence>
<keyword evidence="3" id="KW-1185">Reference proteome</keyword>
<gene>
    <name evidence="2" type="ORF">AAF712_009428</name>
</gene>
<feature type="region of interest" description="Disordered" evidence="1">
    <location>
        <begin position="1"/>
        <end position="35"/>
    </location>
</feature>
<proteinExistence type="predicted"/>
<evidence type="ECO:0000313" key="3">
    <source>
        <dbReference type="Proteomes" id="UP001437256"/>
    </source>
</evidence>
<dbReference type="EMBL" id="JBBXMP010000076">
    <property type="protein sequence ID" value="KAL0063630.1"/>
    <property type="molecule type" value="Genomic_DNA"/>
</dbReference>
<accession>A0ABR2ZPN5</accession>
<evidence type="ECO:0000256" key="1">
    <source>
        <dbReference type="SAM" id="MobiDB-lite"/>
    </source>
</evidence>
<evidence type="ECO:0000313" key="2">
    <source>
        <dbReference type="EMBL" id="KAL0063630.1"/>
    </source>
</evidence>
<comment type="caution">
    <text evidence="2">The sequence shown here is derived from an EMBL/GenBank/DDBJ whole genome shotgun (WGS) entry which is preliminary data.</text>
</comment>